<dbReference type="RefSeq" id="WP_184153355.1">
    <property type="nucleotide sequence ID" value="NZ_JACHKA010000001.1"/>
</dbReference>
<evidence type="ECO:0000256" key="1">
    <source>
        <dbReference type="SAM" id="Phobius"/>
    </source>
</evidence>
<gene>
    <name evidence="2" type="ORF">HNP60_002104</name>
</gene>
<organism evidence="2 3">
    <name type="scientific">Sphingobium lignivorans</name>
    <dbReference type="NCBI Taxonomy" id="2735886"/>
    <lineage>
        <taxon>Bacteria</taxon>
        <taxon>Pseudomonadati</taxon>
        <taxon>Pseudomonadota</taxon>
        <taxon>Alphaproteobacteria</taxon>
        <taxon>Sphingomonadales</taxon>
        <taxon>Sphingomonadaceae</taxon>
        <taxon>Sphingobium</taxon>
    </lineage>
</organism>
<keyword evidence="3" id="KW-1185">Reference proteome</keyword>
<keyword evidence="1" id="KW-0812">Transmembrane</keyword>
<keyword evidence="1" id="KW-0472">Membrane</keyword>
<protein>
    <submittedName>
        <fullName evidence="2">Uncharacterized protein</fullName>
    </submittedName>
</protein>
<evidence type="ECO:0000313" key="2">
    <source>
        <dbReference type="EMBL" id="MBB5986130.1"/>
    </source>
</evidence>
<dbReference type="Proteomes" id="UP001138540">
    <property type="component" value="Unassembled WGS sequence"/>
</dbReference>
<feature type="transmembrane region" description="Helical" evidence="1">
    <location>
        <begin position="45"/>
        <end position="72"/>
    </location>
</feature>
<dbReference type="EMBL" id="JACHKA010000001">
    <property type="protein sequence ID" value="MBB5986130.1"/>
    <property type="molecule type" value="Genomic_DNA"/>
</dbReference>
<sequence>MMPRFFARARAAALPRDMEAAPYLSTTLDLSAVMPAPRIIARDPAVLMGLMIGIPTSLSLWVALGLLCAALLE</sequence>
<evidence type="ECO:0000313" key="3">
    <source>
        <dbReference type="Proteomes" id="UP001138540"/>
    </source>
</evidence>
<reference evidence="2 3" key="1">
    <citation type="submission" date="2020-08" db="EMBL/GenBank/DDBJ databases">
        <title>Exploring microbial biodiversity for novel pathways involved in the catabolism of aromatic compounds derived from lignin.</title>
        <authorList>
            <person name="Elkins J."/>
        </authorList>
    </citation>
    <scope>NUCLEOTIDE SEQUENCE [LARGE SCALE GENOMIC DNA]</scope>
    <source>
        <strain evidence="2 3">B1D3A</strain>
    </source>
</reference>
<comment type="caution">
    <text evidence="2">The sequence shown here is derived from an EMBL/GenBank/DDBJ whole genome shotgun (WGS) entry which is preliminary data.</text>
</comment>
<name>A0ABR6NFS9_9SPHN</name>
<proteinExistence type="predicted"/>
<accession>A0ABR6NFS9</accession>
<keyword evidence="1" id="KW-1133">Transmembrane helix</keyword>